<reference evidence="1 2" key="2">
    <citation type="journal article" date="2018" name="Plant J.">
        <title>The Physcomitrella patens chromosome-scale assembly reveals moss genome structure and evolution.</title>
        <authorList>
            <person name="Lang D."/>
            <person name="Ullrich K.K."/>
            <person name="Murat F."/>
            <person name="Fuchs J."/>
            <person name="Jenkins J."/>
            <person name="Haas F.B."/>
            <person name="Piednoel M."/>
            <person name="Gundlach H."/>
            <person name="Van Bel M."/>
            <person name="Meyberg R."/>
            <person name="Vives C."/>
            <person name="Morata J."/>
            <person name="Symeonidi A."/>
            <person name="Hiss M."/>
            <person name="Muchero W."/>
            <person name="Kamisugi Y."/>
            <person name="Saleh O."/>
            <person name="Blanc G."/>
            <person name="Decker E.L."/>
            <person name="van Gessel N."/>
            <person name="Grimwood J."/>
            <person name="Hayes R.D."/>
            <person name="Graham S.W."/>
            <person name="Gunter L.E."/>
            <person name="McDaniel S.F."/>
            <person name="Hoernstein S.N.W."/>
            <person name="Larsson A."/>
            <person name="Li F.W."/>
            <person name="Perroud P.F."/>
            <person name="Phillips J."/>
            <person name="Ranjan P."/>
            <person name="Rokshar D.S."/>
            <person name="Rothfels C.J."/>
            <person name="Schneider L."/>
            <person name="Shu S."/>
            <person name="Stevenson D.W."/>
            <person name="Thummler F."/>
            <person name="Tillich M."/>
            <person name="Villarreal Aguilar J.C."/>
            <person name="Widiez T."/>
            <person name="Wong G.K."/>
            <person name="Wymore A."/>
            <person name="Zhang Y."/>
            <person name="Zimmer A.D."/>
            <person name="Quatrano R.S."/>
            <person name="Mayer K.F.X."/>
            <person name="Goodstein D."/>
            <person name="Casacuberta J.M."/>
            <person name="Vandepoele K."/>
            <person name="Reski R."/>
            <person name="Cuming A.C."/>
            <person name="Tuskan G.A."/>
            <person name="Maumus F."/>
            <person name="Salse J."/>
            <person name="Schmutz J."/>
            <person name="Rensing S.A."/>
        </authorList>
    </citation>
    <scope>NUCLEOTIDE SEQUENCE [LARGE SCALE GENOMIC DNA]</scope>
    <source>
        <strain evidence="1 2">cv. Gransden 2004</strain>
    </source>
</reference>
<dbReference type="Proteomes" id="UP000006727">
    <property type="component" value="Chromosome 6"/>
</dbReference>
<organism evidence="1 2">
    <name type="scientific">Physcomitrium patens</name>
    <name type="common">Spreading-leaved earth moss</name>
    <name type="synonym">Physcomitrella patens</name>
    <dbReference type="NCBI Taxonomy" id="3218"/>
    <lineage>
        <taxon>Eukaryota</taxon>
        <taxon>Viridiplantae</taxon>
        <taxon>Streptophyta</taxon>
        <taxon>Embryophyta</taxon>
        <taxon>Bryophyta</taxon>
        <taxon>Bryophytina</taxon>
        <taxon>Bryopsida</taxon>
        <taxon>Funariidae</taxon>
        <taxon>Funariales</taxon>
        <taxon>Funariaceae</taxon>
        <taxon>Physcomitrium</taxon>
    </lineage>
</organism>
<reference evidence="1 2" key="1">
    <citation type="journal article" date="2008" name="Science">
        <title>The Physcomitrella genome reveals evolutionary insights into the conquest of land by plants.</title>
        <authorList>
            <person name="Rensing S."/>
            <person name="Lang D."/>
            <person name="Zimmer A."/>
            <person name="Terry A."/>
            <person name="Salamov A."/>
            <person name="Shapiro H."/>
            <person name="Nishiyama T."/>
            <person name="Perroud P.-F."/>
            <person name="Lindquist E."/>
            <person name="Kamisugi Y."/>
            <person name="Tanahashi T."/>
            <person name="Sakakibara K."/>
            <person name="Fujita T."/>
            <person name="Oishi K."/>
            <person name="Shin-I T."/>
            <person name="Kuroki Y."/>
            <person name="Toyoda A."/>
            <person name="Suzuki Y."/>
            <person name="Hashimoto A."/>
            <person name="Yamaguchi K."/>
            <person name="Sugano A."/>
            <person name="Kohara Y."/>
            <person name="Fujiyama A."/>
            <person name="Anterola A."/>
            <person name="Aoki S."/>
            <person name="Ashton N."/>
            <person name="Barbazuk W.B."/>
            <person name="Barker E."/>
            <person name="Bennetzen J."/>
            <person name="Bezanilla M."/>
            <person name="Blankenship R."/>
            <person name="Cho S.H."/>
            <person name="Dutcher S."/>
            <person name="Estelle M."/>
            <person name="Fawcett J.A."/>
            <person name="Gundlach H."/>
            <person name="Hanada K."/>
            <person name="Heyl A."/>
            <person name="Hicks K.A."/>
            <person name="Hugh J."/>
            <person name="Lohr M."/>
            <person name="Mayer K."/>
            <person name="Melkozernov A."/>
            <person name="Murata T."/>
            <person name="Nelson D."/>
            <person name="Pils B."/>
            <person name="Prigge M."/>
            <person name="Reiss B."/>
            <person name="Renner T."/>
            <person name="Rombauts S."/>
            <person name="Rushton P."/>
            <person name="Sanderfoot A."/>
            <person name="Schween G."/>
            <person name="Shiu S.-H."/>
            <person name="Stueber K."/>
            <person name="Theodoulou F.L."/>
            <person name="Tu H."/>
            <person name="Van de Peer Y."/>
            <person name="Verrier P.J."/>
            <person name="Waters E."/>
            <person name="Wood A."/>
            <person name="Yang L."/>
            <person name="Cove D."/>
            <person name="Cuming A."/>
            <person name="Hasebe M."/>
            <person name="Lucas S."/>
            <person name="Mishler D.B."/>
            <person name="Reski R."/>
            <person name="Grigoriev I."/>
            <person name="Quatrano R.S."/>
            <person name="Boore J.L."/>
        </authorList>
    </citation>
    <scope>NUCLEOTIDE SEQUENCE [LARGE SCALE GENOMIC DNA]</scope>
    <source>
        <strain evidence="1 2">cv. Gransden 2004</strain>
    </source>
</reference>
<evidence type="ECO:0000313" key="1">
    <source>
        <dbReference type="EnsemblPlants" id="Pp3c6_14040V3.6"/>
    </source>
</evidence>
<dbReference type="EnsemblPlants" id="Pp3c6_14040V3.6">
    <property type="protein sequence ID" value="Pp3c6_14040V3.6"/>
    <property type="gene ID" value="Pp3c6_14040"/>
</dbReference>
<dbReference type="Gramene" id="Pp3c6_14040V3.6">
    <property type="protein sequence ID" value="Pp3c6_14040V3.6"/>
    <property type="gene ID" value="Pp3c6_14040"/>
</dbReference>
<reference evidence="1" key="3">
    <citation type="submission" date="2020-12" db="UniProtKB">
        <authorList>
            <consortium name="EnsemblPlants"/>
        </authorList>
    </citation>
    <scope>IDENTIFICATION</scope>
</reference>
<dbReference type="EMBL" id="ABEU02000006">
    <property type="status" value="NOT_ANNOTATED_CDS"/>
    <property type="molecule type" value="Genomic_DNA"/>
</dbReference>
<proteinExistence type="predicted"/>
<accession>A0A7I4FRM1</accession>
<protein>
    <submittedName>
        <fullName evidence="1">Uncharacterized protein</fullName>
    </submittedName>
</protein>
<keyword evidence="2" id="KW-1185">Reference proteome</keyword>
<dbReference type="AlphaFoldDB" id="A0A7I4FRM1"/>
<sequence length="111" mass="12185">MREGNKRPFRLRCEGFQGRSENPSLALILALPTSPSGFCAFMRRIARLCAHLYAASSLCCTPATLERGVSGRYFFQLSTLSLRRPGCPNGSGRKNCAADVVERRSCSKIAI</sequence>
<evidence type="ECO:0000313" key="2">
    <source>
        <dbReference type="Proteomes" id="UP000006727"/>
    </source>
</evidence>
<name>A0A7I4FRM1_PHYPA</name>